<evidence type="ECO:0000256" key="9">
    <source>
        <dbReference type="ARBA" id="ARBA00022917"/>
    </source>
</evidence>
<accession>A0A2S8R9A5</accession>
<keyword evidence="13" id="KW-0963">Cytoplasm</keyword>
<keyword evidence="8 13" id="KW-0694">RNA-binding</keyword>
<keyword evidence="3 13" id="KW-0436">Ligase</keyword>
<comment type="catalytic activity">
    <reaction evidence="12 13">
        <text>tRNA(Ala) + L-alanine + ATP = L-alanyl-tRNA(Ala) + AMP + diphosphate</text>
        <dbReference type="Rhea" id="RHEA:12540"/>
        <dbReference type="Rhea" id="RHEA-COMP:9657"/>
        <dbReference type="Rhea" id="RHEA-COMP:9923"/>
        <dbReference type="ChEBI" id="CHEBI:30616"/>
        <dbReference type="ChEBI" id="CHEBI:33019"/>
        <dbReference type="ChEBI" id="CHEBI:57972"/>
        <dbReference type="ChEBI" id="CHEBI:78442"/>
        <dbReference type="ChEBI" id="CHEBI:78497"/>
        <dbReference type="ChEBI" id="CHEBI:456215"/>
        <dbReference type="EC" id="6.1.1.7"/>
    </reaction>
</comment>
<dbReference type="PANTHER" id="PTHR11777">
    <property type="entry name" value="ALANYL-TRNA SYNTHETASE"/>
    <property type="match status" value="1"/>
</dbReference>
<dbReference type="Pfam" id="PF02272">
    <property type="entry name" value="DHHA1"/>
    <property type="match status" value="1"/>
</dbReference>
<evidence type="ECO:0000256" key="4">
    <source>
        <dbReference type="ARBA" id="ARBA00022723"/>
    </source>
</evidence>
<comment type="domain">
    <text evidence="13">Consists of three domains; the N-terminal catalytic domain, the editing domain and the C-terminal C-Ala domain. The editing domain removes incorrectly charged amino acids, while the C-Ala domain, along with tRNA(Ala), serves as a bridge to cooperatively bring together the editing and aminoacylation centers thus stimulating deacylation of misacylated tRNAs.</text>
</comment>
<dbReference type="PRINTS" id="PR00980">
    <property type="entry name" value="TRNASYNTHALA"/>
</dbReference>
<dbReference type="InterPro" id="IPR018165">
    <property type="entry name" value="Ala-tRNA-synth_IIc_core"/>
</dbReference>
<feature type="binding site" evidence="13">
    <location>
        <position position="578"/>
    </location>
    <ligand>
        <name>Zn(2+)</name>
        <dbReference type="ChEBI" id="CHEBI:29105"/>
    </ligand>
</feature>
<dbReference type="InterPro" id="IPR018164">
    <property type="entry name" value="Ala-tRNA-synth_IIc_N"/>
</dbReference>
<evidence type="ECO:0000256" key="11">
    <source>
        <dbReference type="ARBA" id="ARBA00024779"/>
    </source>
</evidence>
<evidence type="ECO:0000256" key="10">
    <source>
        <dbReference type="ARBA" id="ARBA00023146"/>
    </source>
</evidence>
<dbReference type="Gene3D" id="3.30.980.10">
    <property type="entry name" value="Threonyl-trna Synthetase, Chain A, domain 2"/>
    <property type="match status" value="1"/>
</dbReference>
<dbReference type="AlphaFoldDB" id="A0A2S8R9A5"/>
<dbReference type="SMART" id="SM00863">
    <property type="entry name" value="tRNA_SAD"/>
    <property type="match status" value="1"/>
</dbReference>
<dbReference type="GO" id="GO:0000049">
    <property type="term" value="F:tRNA binding"/>
    <property type="evidence" value="ECO:0007669"/>
    <property type="project" value="UniProtKB-KW"/>
</dbReference>
<keyword evidence="7 13" id="KW-0067">ATP-binding</keyword>
<dbReference type="GO" id="GO:0006419">
    <property type="term" value="P:alanyl-tRNA aminoacylation"/>
    <property type="evidence" value="ECO:0007669"/>
    <property type="project" value="UniProtKB-UniRule"/>
</dbReference>
<dbReference type="SUPFAM" id="SSF55681">
    <property type="entry name" value="Class II aaRS and biotin synthetases"/>
    <property type="match status" value="1"/>
</dbReference>
<evidence type="ECO:0000256" key="1">
    <source>
        <dbReference type="ARBA" id="ARBA00008226"/>
    </source>
</evidence>
<dbReference type="Gene3D" id="3.30.930.10">
    <property type="entry name" value="Bira Bifunctional Protein, Domain 2"/>
    <property type="match status" value="1"/>
</dbReference>
<dbReference type="GO" id="GO:0140096">
    <property type="term" value="F:catalytic activity, acting on a protein"/>
    <property type="evidence" value="ECO:0007669"/>
    <property type="project" value="UniProtKB-ARBA"/>
</dbReference>
<dbReference type="Pfam" id="PF07973">
    <property type="entry name" value="tRNA_SAD"/>
    <property type="match status" value="1"/>
</dbReference>
<name>A0A2S8R9A5_9FIRM</name>
<keyword evidence="5 13" id="KW-0547">Nucleotide-binding</keyword>
<dbReference type="InterPro" id="IPR018163">
    <property type="entry name" value="Thr/Ala-tRNA-synth_IIc_edit"/>
</dbReference>
<dbReference type="GO" id="GO:0016740">
    <property type="term" value="F:transferase activity"/>
    <property type="evidence" value="ECO:0007669"/>
    <property type="project" value="UniProtKB-ARBA"/>
</dbReference>
<dbReference type="NCBIfam" id="TIGR00344">
    <property type="entry name" value="alaS"/>
    <property type="match status" value="1"/>
</dbReference>
<dbReference type="Pfam" id="PF01411">
    <property type="entry name" value="tRNA-synt_2c"/>
    <property type="match status" value="1"/>
</dbReference>
<dbReference type="InterPro" id="IPR018162">
    <property type="entry name" value="Ala-tRNA-ligase_IIc_anticod-bd"/>
</dbReference>
<feature type="binding site" evidence="13">
    <location>
        <position position="680"/>
    </location>
    <ligand>
        <name>Zn(2+)</name>
        <dbReference type="ChEBI" id="CHEBI:29105"/>
    </ligand>
</feature>
<dbReference type="GO" id="GO:0008270">
    <property type="term" value="F:zinc ion binding"/>
    <property type="evidence" value="ECO:0007669"/>
    <property type="project" value="UniProtKB-UniRule"/>
</dbReference>
<evidence type="ECO:0000256" key="5">
    <source>
        <dbReference type="ARBA" id="ARBA00022741"/>
    </source>
</evidence>
<dbReference type="SUPFAM" id="SSF50447">
    <property type="entry name" value="Translation proteins"/>
    <property type="match status" value="1"/>
</dbReference>
<feature type="domain" description="Alanyl-transfer RNA synthetases family profile" evidence="14">
    <location>
        <begin position="9"/>
        <end position="719"/>
    </location>
</feature>
<comment type="subcellular location">
    <subcellularLocation>
        <location evidence="13">Cytoplasm</location>
    </subcellularLocation>
</comment>
<dbReference type="InterPro" id="IPR045864">
    <property type="entry name" value="aa-tRNA-synth_II/BPL/LPL"/>
</dbReference>
<dbReference type="FunFam" id="3.30.980.10:FF:000004">
    <property type="entry name" value="Alanine--tRNA ligase, cytoplasmic"/>
    <property type="match status" value="1"/>
</dbReference>
<dbReference type="GO" id="GO:0005829">
    <property type="term" value="C:cytosol"/>
    <property type="evidence" value="ECO:0007669"/>
    <property type="project" value="TreeGrafter"/>
</dbReference>
<dbReference type="GO" id="GO:0004813">
    <property type="term" value="F:alanine-tRNA ligase activity"/>
    <property type="evidence" value="ECO:0007669"/>
    <property type="project" value="UniProtKB-UniRule"/>
</dbReference>
<feature type="binding site" evidence="13">
    <location>
        <position position="574"/>
    </location>
    <ligand>
        <name>Zn(2+)</name>
        <dbReference type="ChEBI" id="CHEBI:29105"/>
    </ligand>
</feature>
<evidence type="ECO:0000256" key="3">
    <source>
        <dbReference type="ARBA" id="ARBA00022598"/>
    </source>
</evidence>
<dbReference type="EC" id="6.1.1.7" evidence="13"/>
<evidence type="ECO:0000256" key="8">
    <source>
        <dbReference type="ARBA" id="ARBA00022884"/>
    </source>
</evidence>
<keyword evidence="10 13" id="KW-0030">Aminoacyl-tRNA synthetase</keyword>
<dbReference type="InterPro" id="IPR012947">
    <property type="entry name" value="tRNA_SAD"/>
</dbReference>
<evidence type="ECO:0000256" key="13">
    <source>
        <dbReference type="HAMAP-Rule" id="MF_00036"/>
    </source>
</evidence>
<dbReference type="HAMAP" id="MF_00036_B">
    <property type="entry name" value="Ala_tRNA_synth_B"/>
    <property type="match status" value="1"/>
</dbReference>
<gene>
    <name evidence="13" type="primary">alaS</name>
    <name evidence="15" type="ORF">B9R14_06270</name>
</gene>
<evidence type="ECO:0000256" key="12">
    <source>
        <dbReference type="ARBA" id="ARBA00048300"/>
    </source>
</evidence>
<dbReference type="SUPFAM" id="SSF55186">
    <property type="entry name" value="ThrRS/AlaRS common domain"/>
    <property type="match status" value="1"/>
</dbReference>
<organism evidence="15 16">
    <name type="scientific">Acetivibrio saccincola</name>
    <dbReference type="NCBI Taxonomy" id="1677857"/>
    <lineage>
        <taxon>Bacteria</taxon>
        <taxon>Bacillati</taxon>
        <taxon>Bacillota</taxon>
        <taxon>Clostridia</taxon>
        <taxon>Eubacteriales</taxon>
        <taxon>Oscillospiraceae</taxon>
        <taxon>Acetivibrio</taxon>
    </lineage>
</organism>
<reference evidence="15 16" key="1">
    <citation type="journal article" date="2018" name="Syst. Appl. Microbiol.">
        <title>Characterization and high-quality draft genome sequence of Herbivorax saccincola A7, an anaerobic, alkaliphilic, thermophilic, cellulolytic, and xylanolytic bacterium.</title>
        <authorList>
            <person name="Aikawa S."/>
            <person name="Baramee S."/>
            <person name="Sermsathanaswadi J."/>
            <person name="Thianheng P."/>
            <person name="Tachaapaikoon C."/>
            <person name="Shikata A."/>
            <person name="Waeonukul R."/>
            <person name="Pason P."/>
            <person name="Ratanakhanokchai K."/>
            <person name="Kosugi A."/>
        </authorList>
    </citation>
    <scope>NUCLEOTIDE SEQUENCE [LARGE SCALE GENOMIC DNA]</scope>
    <source>
        <strain evidence="15 16">A7</strain>
    </source>
</reference>
<dbReference type="Gene3D" id="6.10.250.550">
    <property type="match status" value="1"/>
</dbReference>
<dbReference type="InterPro" id="IPR023033">
    <property type="entry name" value="Ala_tRNA_ligase_euk/bac"/>
</dbReference>
<keyword evidence="9 13" id="KW-0648">Protein biosynthesis</keyword>
<dbReference type="Proteomes" id="UP000239720">
    <property type="component" value="Unassembled WGS sequence"/>
</dbReference>
<dbReference type="InterPro" id="IPR002318">
    <property type="entry name" value="Ala-tRNA-lgiase_IIc"/>
</dbReference>
<comment type="function">
    <text evidence="11 13">Catalyzes the attachment of alanine to tRNA(Ala) in a two-step reaction: alanine is first activated by ATP to form Ala-AMP and then transferred to the acceptor end of tRNA(Ala). Also edits incorrectly charged Ser-tRNA(Ala) and Gly-tRNA(Ala) via its editing domain.</text>
</comment>
<dbReference type="CDD" id="cd00673">
    <property type="entry name" value="AlaRS_core"/>
    <property type="match status" value="1"/>
</dbReference>
<dbReference type="GO" id="GO:0005524">
    <property type="term" value="F:ATP binding"/>
    <property type="evidence" value="ECO:0007669"/>
    <property type="project" value="UniProtKB-UniRule"/>
</dbReference>
<dbReference type="Gene3D" id="2.40.30.130">
    <property type="match status" value="1"/>
</dbReference>
<dbReference type="InterPro" id="IPR050058">
    <property type="entry name" value="Ala-tRNA_ligase"/>
</dbReference>
<dbReference type="PANTHER" id="PTHR11777:SF9">
    <property type="entry name" value="ALANINE--TRNA LIGASE, CYTOPLASMIC"/>
    <property type="match status" value="1"/>
</dbReference>
<dbReference type="PROSITE" id="PS50860">
    <property type="entry name" value="AA_TRNA_LIGASE_II_ALA"/>
    <property type="match status" value="1"/>
</dbReference>
<dbReference type="InterPro" id="IPR009000">
    <property type="entry name" value="Transl_B-barrel_sf"/>
</dbReference>
<dbReference type="Gene3D" id="3.10.310.40">
    <property type="match status" value="1"/>
</dbReference>
<comment type="caution">
    <text evidence="15">The sequence shown here is derived from an EMBL/GenBank/DDBJ whole genome shotgun (WGS) entry which is preliminary data.</text>
</comment>
<protein>
    <recommendedName>
        <fullName evidence="13">Alanine--tRNA ligase</fullName>
        <ecNumber evidence="13">6.1.1.7</ecNumber>
    </recommendedName>
    <alternativeName>
        <fullName evidence="13">Alanyl-tRNA synthetase</fullName>
        <shortName evidence="13">AlaRS</shortName>
    </alternativeName>
</protein>
<evidence type="ECO:0000256" key="6">
    <source>
        <dbReference type="ARBA" id="ARBA00022833"/>
    </source>
</evidence>
<proteinExistence type="inferred from homology"/>
<comment type="cofactor">
    <cofactor evidence="13">
        <name>Zn(2+)</name>
        <dbReference type="ChEBI" id="CHEBI:29105"/>
    </cofactor>
    <text evidence="13">Binds 1 zinc ion per subunit.</text>
</comment>
<comment type="similarity">
    <text evidence="1 13">Belongs to the class-II aminoacyl-tRNA synthetase family.</text>
</comment>
<dbReference type="FunFam" id="3.30.54.20:FF:000001">
    <property type="entry name" value="Alanine--tRNA ligase"/>
    <property type="match status" value="1"/>
</dbReference>
<evidence type="ECO:0000313" key="16">
    <source>
        <dbReference type="Proteomes" id="UP000239720"/>
    </source>
</evidence>
<keyword evidence="6 13" id="KW-0862">Zinc</keyword>
<evidence type="ECO:0000259" key="14">
    <source>
        <dbReference type="PROSITE" id="PS50860"/>
    </source>
</evidence>
<dbReference type="InterPro" id="IPR003156">
    <property type="entry name" value="DHHA1_dom"/>
</dbReference>
<feature type="binding site" evidence="13">
    <location>
        <position position="676"/>
    </location>
    <ligand>
        <name>Zn(2+)</name>
        <dbReference type="ChEBI" id="CHEBI:29105"/>
    </ligand>
</feature>
<dbReference type="Gene3D" id="3.30.54.20">
    <property type="match status" value="1"/>
</dbReference>
<evidence type="ECO:0000256" key="7">
    <source>
        <dbReference type="ARBA" id="ARBA00022840"/>
    </source>
</evidence>
<dbReference type="EMBL" id="NEMB01000003">
    <property type="protein sequence ID" value="PQQ66393.1"/>
    <property type="molecule type" value="Genomic_DNA"/>
</dbReference>
<keyword evidence="4 13" id="KW-0479">Metal-binding</keyword>
<sequence>MEELEMLKITSKEIREIFLNFFVNKKHLKIPCSSIIPTNDPTLLFINSGMAPLKKYFTGEAQPPNSDLCNIQPCIRTIDIEEVGDRHHLTSFEMLGSWSINNYFKEKAIALAFELLVEGFKIPKEKLYVTVFEGCEKLNLSPDYESARAWEKLGIPKSHIVFQPFEDNFWGPAGETGPCGPCTEVFYDTGDEHGEAYVEGGYFDTKNRYIEIWNAGVFMQFNKNLDGTYTPLKFKSVDTGAGLERLTMVLNGLDSVYETDLLKPIMDEIALQSKGNLSQKAMRIIADHLRTTSFILSEGIKPSNDGRGYIPRRLIRKCAALTLKAKVEEFDFVSVLEKVIGQYSDFYTHFKQNKEDIINTFENERTHFQQVLKDGFKRLEKITGKESFEISGKDAFILVSTYGIPIELIQEYAEEKGGNVNIDEYKEEFKKHQEISKSPSSGGGKEGGGIDLKELEGVLKDIPQTQFKGYEVYECEGTVLRIIKNGEKTDSVKSGDKALIITDRTPFYAESGGQVPDIGEFITPDGKADVLDVQKDDNGVFVHLVVVKEGILRVNSTVEMKIDKERRLKIQANHSSVHLLQSALRKLLGNTISQTGSLVEEDRLRFDFQYDDRMTEEEIEQVEKQVNKYIQMNIPLTTEITTLNDAIQKGVLAFFGDKYGDSVRVVQFGEISKELCGGTHTSATGNIGCFKILSEGSVGRGIRRITAVTGNTAIEYTQNQIKILKEVASKLRVSPENVASKLDTLLKAPKKKDTIEFKPLDKSDIQENTKTSGSGQKYFVKIFDGFSDEIRDEAIRISEIIKGIVCFICKVEDKLRVIVAVDKPLSKKYNANLVIKNALKHIDGKGGGKPHLALGGGVYTENYKNIIEEFDKIIDSI</sequence>
<evidence type="ECO:0000256" key="2">
    <source>
        <dbReference type="ARBA" id="ARBA00022555"/>
    </source>
</evidence>
<keyword evidence="2 13" id="KW-0820">tRNA-binding</keyword>
<evidence type="ECO:0000313" key="15">
    <source>
        <dbReference type="EMBL" id="PQQ66393.1"/>
    </source>
</evidence>
<dbReference type="GO" id="GO:0002161">
    <property type="term" value="F:aminoacyl-tRNA deacylase activity"/>
    <property type="evidence" value="ECO:0007669"/>
    <property type="project" value="TreeGrafter"/>
</dbReference>
<dbReference type="SUPFAM" id="SSF101353">
    <property type="entry name" value="Putative anticodon-binding domain of alanyl-tRNA synthetase (AlaRS)"/>
    <property type="match status" value="1"/>
</dbReference>
<dbReference type="FunFam" id="2.40.30.130:FF:000001">
    <property type="entry name" value="Alanine--tRNA ligase"/>
    <property type="match status" value="1"/>
</dbReference>